<dbReference type="PROSITE" id="PS50113">
    <property type="entry name" value="PAC"/>
    <property type="match status" value="1"/>
</dbReference>
<keyword evidence="7" id="KW-0288">FMN</keyword>
<dbReference type="AlphaFoldDB" id="A0A846N1Y1"/>
<dbReference type="GO" id="GO:0005524">
    <property type="term" value="F:ATP binding"/>
    <property type="evidence" value="ECO:0007669"/>
    <property type="project" value="UniProtKB-KW"/>
</dbReference>
<dbReference type="SMART" id="SM00086">
    <property type="entry name" value="PAC"/>
    <property type="match status" value="1"/>
</dbReference>
<evidence type="ECO:0000256" key="7">
    <source>
        <dbReference type="ARBA" id="ARBA00022643"/>
    </source>
</evidence>
<keyword evidence="12" id="KW-0067">ATP-binding</keyword>
<keyword evidence="9" id="KW-0677">Repeat</keyword>
<feature type="domain" description="PAS" evidence="16">
    <location>
        <begin position="162"/>
        <end position="231"/>
    </location>
</feature>
<organism evidence="18 19">
    <name type="scientific">Rhizomicrobium palustre</name>
    <dbReference type="NCBI Taxonomy" id="189966"/>
    <lineage>
        <taxon>Bacteria</taxon>
        <taxon>Pseudomonadati</taxon>
        <taxon>Pseudomonadota</taxon>
        <taxon>Alphaproteobacteria</taxon>
        <taxon>Micropepsales</taxon>
        <taxon>Micropepsaceae</taxon>
        <taxon>Rhizomicrobium</taxon>
    </lineage>
</organism>
<dbReference type="EC" id="2.7.13.3" evidence="2"/>
<evidence type="ECO:0000256" key="10">
    <source>
        <dbReference type="ARBA" id="ARBA00022741"/>
    </source>
</evidence>
<keyword evidence="19" id="KW-1185">Reference proteome</keyword>
<evidence type="ECO:0000256" key="4">
    <source>
        <dbReference type="ARBA" id="ARBA00022553"/>
    </source>
</evidence>
<evidence type="ECO:0000259" key="17">
    <source>
        <dbReference type="PROSITE" id="PS50113"/>
    </source>
</evidence>
<evidence type="ECO:0000259" key="16">
    <source>
        <dbReference type="PROSITE" id="PS50112"/>
    </source>
</evidence>
<dbReference type="InterPro" id="IPR035965">
    <property type="entry name" value="PAS-like_dom_sf"/>
</dbReference>
<comment type="catalytic activity">
    <reaction evidence="1">
        <text>ATP + protein L-histidine = ADP + protein N-phospho-L-histidine.</text>
        <dbReference type="EC" id="2.7.13.3"/>
    </reaction>
</comment>
<dbReference type="PANTHER" id="PTHR41523">
    <property type="entry name" value="TWO-COMPONENT SYSTEM SENSOR PROTEIN"/>
    <property type="match status" value="1"/>
</dbReference>
<dbReference type="InterPro" id="IPR013767">
    <property type="entry name" value="PAS_fold"/>
</dbReference>
<dbReference type="Pfam" id="PF08448">
    <property type="entry name" value="PAS_4"/>
    <property type="match status" value="1"/>
</dbReference>
<keyword evidence="5" id="KW-0716">Sensory transduction</keyword>
<keyword evidence="15" id="KW-0675">Receptor</keyword>
<dbReference type="SMART" id="SM00911">
    <property type="entry name" value="HWE_HK"/>
    <property type="match status" value="1"/>
</dbReference>
<comment type="caution">
    <text evidence="18">The sequence shown here is derived from an EMBL/GenBank/DDBJ whole genome shotgun (WGS) entry which is preliminary data.</text>
</comment>
<keyword evidence="4" id="KW-0597">Phosphoprotein</keyword>
<dbReference type="Gene3D" id="3.30.450.20">
    <property type="entry name" value="PAS domain"/>
    <property type="match status" value="2"/>
</dbReference>
<feature type="domain" description="PAS" evidence="16">
    <location>
        <begin position="37"/>
        <end position="110"/>
    </location>
</feature>
<evidence type="ECO:0000256" key="8">
    <source>
        <dbReference type="ARBA" id="ARBA00022679"/>
    </source>
</evidence>
<evidence type="ECO:0000256" key="13">
    <source>
        <dbReference type="ARBA" id="ARBA00022991"/>
    </source>
</evidence>
<keyword evidence="3" id="KW-0600">Photoreceptor protein</keyword>
<keyword evidence="13" id="KW-0157">Chromophore</keyword>
<evidence type="ECO:0000256" key="11">
    <source>
        <dbReference type="ARBA" id="ARBA00022777"/>
    </source>
</evidence>
<feature type="domain" description="PAC" evidence="17">
    <location>
        <begin position="235"/>
        <end position="287"/>
    </location>
</feature>
<dbReference type="InterPro" id="IPR011102">
    <property type="entry name" value="Sig_transdc_His_kinase_HWE"/>
</dbReference>
<dbReference type="Pfam" id="PF07536">
    <property type="entry name" value="HWE_HK"/>
    <property type="match status" value="1"/>
</dbReference>
<evidence type="ECO:0000256" key="1">
    <source>
        <dbReference type="ARBA" id="ARBA00000085"/>
    </source>
</evidence>
<dbReference type="InterPro" id="IPR036890">
    <property type="entry name" value="HATPase_C_sf"/>
</dbReference>
<evidence type="ECO:0000256" key="3">
    <source>
        <dbReference type="ARBA" id="ARBA00022543"/>
    </source>
</evidence>
<evidence type="ECO:0000313" key="18">
    <source>
        <dbReference type="EMBL" id="NIK89222.1"/>
    </source>
</evidence>
<evidence type="ECO:0000256" key="2">
    <source>
        <dbReference type="ARBA" id="ARBA00012438"/>
    </source>
</evidence>
<evidence type="ECO:0000256" key="9">
    <source>
        <dbReference type="ARBA" id="ARBA00022737"/>
    </source>
</evidence>
<dbReference type="SUPFAM" id="SSF55785">
    <property type="entry name" value="PYP-like sensor domain (PAS domain)"/>
    <property type="match status" value="2"/>
</dbReference>
<evidence type="ECO:0000313" key="19">
    <source>
        <dbReference type="Proteomes" id="UP000570514"/>
    </source>
</evidence>
<keyword evidence="8" id="KW-0808">Transferase</keyword>
<dbReference type="SUPFAM" id="SSF55874">
    <property type="entry name" value="ATPase domain of HSP90 chaperone/DNA topoisomerase II/histidine kinase"/>
    <property type="match status" value="1"/>
</dbReference>
<dbReference type="EMBL" id="JAASRM010000001">
    <property type="protein sequence ID" value="NIK89222.1"/>
    <property type="molecule type" value="Genomic_DNA"/>
</dbReference>
<accession>A0A846N1Y1</accession>
<dbReference type="GO" id="GO:0006355">
    <property type="term" value="P:regulation of DNA-templated transcription"/>
    <property type="evidence" value="ECO:0007669"/>
    <property type="project" value="InterPro"/>
</dbReference>
<evidence type="ECO:0000256" key="15">
    <source>
        <dbReference type="ARBA" id="ARBA00023170"/>
    </source>
</evidence>
<evidence type="ECO:0000256" key="6">
    <source>
        <dbReference type="ARBA" id="ARBA00022630"/>
    </source>
</evidence>
<keyword evidence="11" id="KW-0418">Kinase</keyword>
<dbReference type="GO" id="GO:0009881">
    <property type="term" value="F:photoreceptor activity"/>
    <property type="evidence" value="ECO:0007669"/>
    <property type="project" value="UniProtKB-KW"/>
</dbReference>
<dbReference type="Pfam" id="PF00989">
    <property type="entry name" value="PAS"/>
    <property type="match status" value="1"/>
</dbReference>
<dbReference type="InterPro" id="IPR001610">
    <property type="entry name" value="PAC"/>
</dbReference>
<name>A0A846N1Y1_9PROT</name>
<keyword evidence="6" id="KW-0285">Flavoprotein</keyword>
<dbReference type="CDD" id="cd00130">
    <property type="entry name" value="PAS"/>
    <property type="match status" value="2"/>
</dbReference>
<keyword evidence="10" id="KW-0547">Nucleotide-binding</keyword>
<dbReference type="GO" id="GO:0004673">
    <property type="term" value="F:protein histidine kinase activity"/>
    <property type="evidence" value="ECO:0007669"/>
    <property type="project" value="UniProtKB-EC"/>
</dbReference>
<keyword evidence="14" id="KW-0843">Virulence</keyword>
<evidence type="ECO:0000256" key="14">
    <source>
        <dbReference type="ARBA" id="ARBA00023026"/>
    </source>
</evidence>
<gene>
    <name evidence="18" type="ORF">FHS83_002540</name>
</gene>
<proteinExistence type="predicted"/>
<dbReference type="NCBIfam" id="TIGR00229">
    <property type="entry name" value="sensory_box"/>
    <property type="match status" value="1"/>
</dbReference>
<dbReference type="InterPro" id="IPR013656">
    <property type="entry name" value="PAS_4"/>
</dbReference>
<dbReference type="InterPro" id="IPR000700">
    <property type="entry name" value="PAS-assoc_C"/>
</dbReference>
<sequence>MDFTSNDKLHLEHQPQLGSVGLSALAEAHWVSAARAGRDLLAAVFDALPMAIYTTDAKGKVLFCNNAATAVFGCSPEDGSGWSPAELLRWPDGTAMREGHSPMNTALRERRAIRGAEGMIIRAGEQPLRVMIYATPLLDGERLIGSVNMLVEFGEKDRANYFEQRLATIVASSEDAIISKDLNGTIITWNKAAERLFGYSASEAVGRPILMLIPDDRHQEETAILESIRNGRPVARYETMRRRKDGSLVPIALTVSPLRDTTGRIIGASKIARDISEQMRAREQQMLVLNEMSHRVKNVLAVAGGLVGLSARSATDPKAMARAVQERLGAYSRAHELTRFSLSDVGQANGQSTTLHTLLRAIISPYLDTAEEGTNIVLEGEDAVIDAGATASLALVLHEFTTNATKYGALSTASGRITIRCGTSEDGIDIVWTERGGPQITQIPERQGFGSVLASKTVEGQLGGSLRYDWRQEGVVITLRIPRSPQS</sequence>
<dbReference type="SMART" id="SM00091">
    <property type="entry name" value="PAS"/>
    <property type="match status" value="2"/>
</dbReference>
<evidence type="ECO:0000256" key="12">
    <source>
        <dbReference type="ARBA" id="ARBA00022840"/>
    </source>
</evidence>
<dbReference type="Proteomes" id="UP000570514">
    <property type="component" value="Unassembled WGS sequence"/>
</dbReference>
<evidence type="ECO:0000256" key="5">
    <source>
        <dbReference type="ARBA" id="ARBA00022606"/>
    </source>
</evidence>
<dbReference type="PANTHER" id="PTHR41523:SF8">
    <property type="entry name" value="ETHYLENE RESPONSE SENSOR PROTEIN"/>
    <property type="match status" value="1"/>
</dbReference>
<reference evidence="18 19" key="1">
    <citation type="submission" date="2020-03" db="EMBL/GenBank/DDBJ databases">
        <title>Genomic Encyclopedia of Type Strains, Phase IV (KMG-IV): sequencing the most valuable type-strain genomes for metagenomic binning, comparative biology and taxonomic classification.</title>
        <authorList>
            <person name="Goeker M."/>
        </authorList>
    </citation>
    <scope>NUCLEOTIDE SEQUENCE [LARGE SCALE GENOMIC DNA]</scope>
    <source>
        <strain evidence="18 19">DSM 19867</strain>
    </source>
</reference>
<dbReference type="PROSITE" id="PS50112">
    <property type="entry name" value="PAS"/>
    <property type="match status" value="2"/>
</dbReference>
<dbReference type="InterPro" id="IPR000014">
    <property type="entry name" value="PAS"/>
</dbReference>
<dbReference type="Gene3D" id="3.30.565.10">
    <property type="entry name" value="Histidine kinase-like ATPase, C-terminal domain"/>
    <property type="match status" value="1"/>
</dbReference>
<dbReference type="RefSeq" id="WP_167083327.1">
    <property type="nucleotide sequence ID" value="NZ_BAAADC010000001.1"/>
</dbReference>
<protein>
    <recommendedName>
        <fullName evidence="2">histidine kinase</fullName>
        <ecNumber evidence="2">2.7.13.3</ecNumber>
    </recommendedName>
</protein>